<dbReference type="Proteomes" id="UP000588098">
    <property type="component" value="Unassembled WGS sequence"/>
</dbReference>
<sequence>MPATTRHWPAPLARHDQEAFMDVCREGSAEVDARLAISIAPDPGAGAPRLARHLKDALTQRLPLTYVCLYVAHAPAARPEGDVSAFGSDPVPTYLMHVRWCPHPDLPGRPQMMATACCAVWLVTGTAGGQTLTCWVPHQDTWERLRRTATLADGPPCRAADDERPLLA</sequence>
<accession>A0A7W9Q853</accession>
<comment type="caution">
    <text evidence="1">The sequence shown here is derived from an EMBL/GenBank/DDBJ whole genome shotgun (WGS) entry which is preliminary data.</text>
</comment>
<dbReference type="EMBL" id="JACHJL010000005">
    <property type="protein sequence ID" value="MBB5935350.1"/>
    <property type="molecule type" value="Genomic_DNA"/>
</dbReference>
<name>A0A7W9Q853_9ACTN</name>
<organism evidence="1 2">
    <name type="scientific">Streptomyces zagrosensis</name>
    <dbReference type="NCBI Taxonomy" id="1042984"/>
    <lineage>
        <taxon>Bacteria</taxon>
        <taxon>Bacillati</taxon>
        <taxon>Actinomycetota</taxon>
        <taxon>Actinomycetes</taxon>
        <taxon>Kitasatosporales</taxon>
        <taxon>Streptomycetaceae</taxon>
        <taxon>Streptomyces</taxon>
    </lineage>
</organism>
<protein>
    <submittedName>
        <fullName evidence="1">Uncharacterized protein</fullName>
    </submittedName>
</protein>
<evidence type="ECO:0000313" key="1">
    <source>
        <dbReference type="EMBL" id="MBB5935350.1"/>
    </source>
</evidence>
<dbReference type="AlphaFoldDB" id="A0A7W9Q853"/>
<proteinExistence type="predicted"/>
<evidence type="ECO:0000313" key="2">
    <source>
        <dbReference type="Proteomes" id="UP000588098"/>
    </source>
</evidence>
<gene>
    <name evidence="1" type="ORF">FHS42_002412</name>
</gene>
<reference evidence="1 2" key="1">
    <citation type="submission" date="2020-08" db="EMBL/GenBank/DDBJ databases">
        <title>Genomic Encyclopedia of Type Strains, Phase III (KMG-III): the genomes of soil and plant-associated and newly described type strains.</title>
        <authorList>
            <person name="Whitman W."/>
        </authorList>
    </citation>
    <scope>NUCLEOTIDE SEQUENCE [LARGE SCALE GENOMIC DNA]</scope>
    <source>
        <strain evidence="1 2">CECT 8305</strain>
    </source>
</reference>
<keyword evidence="2" id="KW-1185">Reference proteome</keyword>